<dbReference type="FunFam" id="3.30.470.20:FF:000058">
    <property type="entry name" value="Alpha-aminoadipate--LysW ligase LysX protein"/>
    <property type="match status" value="1"/>
</dbReference>
<dbReference type="RefSeq" id="WP_115329850.1">
    <property type="nucleotide sequence ID" value="NZ_CAAAHP010000011.1"/>
</dbReference>
<dbReference type="Proteomes" id="UP000254794">
    <property type="component" value="Unassembled WGS sequence"/>
</dbReference>
<evidence type="ECO:0000259" key="11">
    <source>
        <dbReference type="PROSITE" id="PS50975"/>
    </source>
</evidence>
<sequence length="305" mass="34123">MKGWILYKRNRQELTANDHGVNRFLAVANKLQIELEVFKPEQFELIVAKPKDQIILLDGKKTSLPDFIIPRLGAETSYHALNVIRQLELLGVCSINTSKAIETVKDRMRVGQLLTYYQLPVPKTMTLNFPIPLETIKKEIGFPLVIKNMTSARGIGVSLCETIESFQDLMGLLGNQFNQQLVIQEFIANSYGRDLRVFVVGQEIVGCMQRISKSGFKANYSLGGNVEPFDITPEIAKLALECTKIVNLDISGVDLLFGQDGYLICEANSSPGFKGMELATEEDIAKKIMHYAISKAKKFKTEATK</sequence>
<evidence type="ECO:0000256" key="6">
    <source>
        <dbReference type="ARBA" id="ARBA00022840"/>
    </source>
</evidence>
<protein>
    <submittedName>
        <fullName evidence="12">Ribosomal protein S6 modification protein</fullName>
        <ecNumber evidence="12">6.3.2.-</ecNumber>
    </submittedName>
</protein>
<dbReference type="NCBIfam" id="TIGR00768">
    <property type="entry name" value="rimK_fam"/>
    <property type="match status" value="1"/>
</dbReference>
<dbReference type="OrthoDB" id="3865600at2"/>
<dbReference type="Gene3D" id="3.30.470.20">
    <property type="entry name" value="ATP-grasp fold, B domain"/>
    <property type="match status" value="1"/>
</dbReference>
<comment type="cofactor">
    <cofactor evidence="1">
        <name>Mn(2+)</name>
        <dbReference type="ChEBI" id="CHEBI:29035"/>
    </cofactor>
</comment>
<keyword evidence="6 10" id="KW-0067">ATP-binding</keyword>
<evidence type="ECO:0000256" key="8">
    <source>
        <dbReference type="ARBA" id="ARBA00022917"/>
    </source>
</evidence>
<name>A0A378JG18_9GAMM</name>
<evidence type="ECO:0000256" key="7">
    <source>
        <dbReference type="ARBA" id="ARBA00022842"/>
    </source>
</evidence>
<keyword evidence="5 10" id="KW-0547">Nucleotide-binding</keyword>
<accession>A0A378JG18</accession>
<dbReference type="GO" id="GO:0043774">
    <property type="term" value="F:coenzyme F420-2 alpha-glutamyl ligase activity"/>
    <property type="evidence" value="ECO:0007669"/>
    <property type="project" value="TreeGrafter"/>
</dbReference>
<evidence type="ECO:0000256" key="3">
    <source>
        <dbReference type="ARBA" id="ARBA00022598"/>
    </source>
</evidence>
<dbReference type="Gene3D" id="3.40.50.20">
    <property type="match status" value="1"/>
</dbReference>
<dbReference type="SUPFAM" id="SSF56059">
    <property type="entry name" value="Glutathione synthetase ATP-binding domain-like"/>
    <property type="match status" value="1"/>
</dbReference>
<keyword evidence="3 12" id="KW-0436">Ligase</keyword>
<keyword evidence="7" id="KW-0460">Magnesium</keyword>
<comment type="cofactor">
    <cofactor evidence="2">
        <name>Mg(2+)</name>
        <dbReference type="ChEBI" id="CHEBI:18420"/>
    </cofactor>
</comment>
<keyword evidence="13" id="KW-1185">Reference proteome</keyword>
<evidence type="ECO:0000256" key="1">
    <source>
        <dbReference type="ARBA" id="ARBA00001936"/>
    </source>
</evidence>
<dbReference type="EMBL" id="UGOD01000001">
    <property type="protein sequence ID" value="STX50226.1"/>
    <property type="molecule type" value="Genomic_DNA"/>
</dbReference>
<reference evidence="12 13" key="1">
    <citation type="submission" date="2018-06" db="EMBL/GenBank/DDBJ databases">
        <authorList>
            <consortium name="Pathogen Informatics"/>
            <person name="Doyle S."/>
        </authorList>
    </citation>
    <scope>NUCLEOTIDE SEQUENCE [LARGE SCALE GENOMIC DNA]</scope>
    <source>
        <strain evidence="12 13">NCTC13316</strain>
    </source>
</reference>
<evidence type="ECO:0000256" key="5">
    <source>
        <dbReference type="ARBA" id="ARBA00022741"/>
    </source>
</evidence>
<evidence type="ECO:0000256" key="2">
    <source>
        <dbReference type="ARBA" id="ARBA00001946"/>
    </source>
</evidence>
<feature type="domain" description="ATP-grasp" evidence="11">
    <location>
        <begin position="111"/>
        <end position="293"/>
    </location>
</feature>
<dbReference type="EC" id="6.3.2.-" evidence="12"/>
<dbReference type="InterPro" id="IPR041107">
    <property type="entry name" value="Rimk_N"/>
</dbReference>
<keyword evidence="4" id="KW-0479">Metal-binding</keyword>
<dbReference type="Pfam" id="PF08443">
    <property type="entry name" value="RimK"/>
    <property type="match status" value="1"/>
</dbReference>
<dbReference type="GO" id="GO:0046872">
    <property type="term" value="F:metal ion binding"/>
    <property type="evidence" value="ECO:0007669"/>
    <property type="project" value="UniProtKB-KW"/>
</dbReference>
<dbReference type="PANTHER" id="PTHR21621">
    <property type="entry name" value="RIBOSOMAL PROTEIN S6 MODIFICATION PROTEIN"/>
    <property type="match status" value="1"/>
</dbReference>
<dbReference type="GO" id="GO:0005737">
    <property type="term" value="C:cytoplasm"/>
    <property type="evidence" value="ECO:0007669"/>
    <property type="project" value="TreeGrafter"/>
</dbReference>
<dbReference type="Gene3D" id="3.30.1490.20">
    <property type="entry name" value="ATP-grasp fold, A domain"/>
    <property type="match status" value="1"/>
</dbReference>
<keyword evidence="9" id="KW-0464">Manganese</keyword>
<evidence type="ECO:0000313" key="13">
    <source>
        <dbReference type="Proteomes" id="UP000254794"/>
    </source>
</evidence>
<gene>
    <name evidence="12" type="primary">rimK_1</name>
    <name evidence="12" type="ORF">NCTC13316_00293</name>
</gene>
<dbReference type="InterPro" id="IPR004666">
    <property type="entry name" value="Rp_bS6_RimK/Lys_biosynth_LsyX"/>
</dbReference>
<dbReference type="Pfam" id="PF18030">
    <property type="entry name" value="Rimk_N"/>
    <property type="match status" value="1"/>
</dbReference>
<organism evidence="12 13">
    <name type="scientific">Legionella busanensis</name>
    <dbReference type="NCBI Taxonomy" id="190655"/>
    <lineage>
        <taxon>Bacteria</taxon>
        <taxon>Pseudomonadati</taxon>
        <taxon>Pseudomonadota</taxon>
        <taxon>Gammaproteobacteria</taxon>
        <taxon>Legionellales</taxon>
        <taxon>Legionellaceae</taxon>
        <taxon>Legionella</taxon>
    </lineage>
</organism>
<dbReference type="PANTHER" id="PTHR21621:SF2">
    <property type="entry name" value="COENZYME GAMMA-F420-2:ALPHA-L-GLUTAMATE LIGASE"/>
    <property type="match status" value="1"/>
</dbReference>
<evidence type="ECO:0000313" key="12">
    <source>
        <dbReference type="EMBL" id="STX50226.1"/>
    </source>
</evidence>
<evidence type="ECO:0000256" key="10">
    <source>
        <dbReference type="PROSITE-ProRule" id="PRU00409"/>
    </source>
</evidence>
<dbReference type="GO" id="GO:0005524">
    <property type="term" value="F:ATP binding"/>
    <property type="evidence" value="ECO:0007669"/>
    <property type="project" value="UniProtKB-UniRule"/>
</dbReference>
<dbReference type="InterPro" id="IPR011761">
    <property type="entry name" value="ATP-grasp"/>
</dbReference>
<dbReference type="GO" id="GO:0006412">
    <property type="term" value="P:translation"/>
    <property type="evidence" value="ECO:0007669"/>
    <property type="project" value="UniProtKB-KW"/>
</dbReference>
<dbReference type="PROSITE" id="PS50975">
    <property type="entry name" value="ATP_GRASP"/>
    <property type="match status" value="1"/>
</dbReference>
<dbReference type="InterPro" id="IPR013651">
    <property type="entry name" value="ATP-grasp_RimK-type"/>
</dbReference>
<dbReference type="InterPro" id="IPR013815">
    <property type="entry name" value="ATP_grasp_subdomain_1"/>
</dbReference>
<evidence type="ECO:0000256" key="9">
    <source>
        <dbReference type="ARBA" id="ARBA00023211"/>
    </source>
</evidence>
<evidence type="ECO:0000256" key="4">
    <source>
        <dbReference type="ARBA" id="ARBA00022723"/>
    </source>
</evidence>
<dbReference type="AlphaFoldDB" id="A0A378JG18"/>
<proteinExistence type="predicted"/>
<keyword evidence="8" id="KW-0648">Protein biosynthesis</keyword>